<evidence type="ECO:0000256" key="3">
    <source>
        <dbReference type="ARBA" id="ARBA00022679"/>
    </source>
</evidence>
<dbReference type="InterPro" id="IPR014031">
    <property type="entry name" value="Ketoacyl_synth_C"/>
</dbReference>
<proteinExistence type="predicted"/>
<dbReference type="InterPro" id="IPR016039">
    <property type="entry name" value="Thiolase-like"/>
</dbReference>
<dbReference type="Gene3D" id="3.10.129.110">
    <property type="entry name" value="Polyketide synthase dehydratase"/>
    <property type="match status" value="1"/>
</dbReference>
<organism evidence="9">
    <name type="scientific">Micromonospora sp. CCTCC AA 2012012</name>
    <dbReference type="NCBI Taxonomy" id="3111921"/>
    <lineage>
        <taxon>Bacteria</taxon>
        <taxon>Bacillati</taxon>
        <taxon>Actinomycetota</taxon>
        <taxon>Actinomycetes</taxon>
        <taxon>Micromonosporales</taxon>
        <taxon>Micromonosporaceae</taxon>
        <taxon>Micromonospora</taxon>
    </lineage>
</organism>
<dbReference type="SUPFAM" id="SSF55048">
    <property type="entry name" value="Probable ACP-binding domain of malonyl-CoA ACP transacylase"/>
    <property type="match status" value="1"/>
</dbReference>
<dbReference type="EMBL" id="CP159342">
    <property type="protein sequence ID" value="XCH74127.1"/>
    <property type="molecule type" value="Genomic_DNA"/>
</dbReference>
<keyword evidence="1" id="KW-0596">Phosphopantetheine</keyword>
<dbReference type="InterPro" id="IPR049552">
    <property type="entry name" value="PKS_DH_N"/>
</dbReference>
<dbReference type="Gene3D" id="1.10.1200.10">
    <property type="entry name" value="ACP-like"/>
    <property type="match status" value="1"/>
</dbReference>
<dbReference type="PROSITE" id="PS00012">
    <property type="entry name" value="PHOSPHOPANTETHEINE"/>
    <property type="match status" value="1"/>
</dbReference>
<dbReference type="Pfam" id="PF21089">
    <property type="entry name" value="PKS_DH_N"/>
    <property type="match status" value="1"/>
</dbReference>
<dbReference type="SUPFAM" id="SSF53901">
    <property type="entry name" value="Thiolase-like"/>
    <property type="match status" value="1"/>
</dbReference>
<dbReference type="SMART" id="SM00823">
    <property type="entry name" value="PKS_PP"/>
    <property type="match status" value="1"/>
</dbReference>
<feature type="domain" description="Ketosynthase family 3 (KS3)" evidence="6">
    <location>
        <begin position="8"/>
        <end position="432"/>
    </location>
</feature>
<reference evidence="8" key="1">
    <citation type="submission" date="2024-01" db="EMBL/GenBank/DDBJ databases">
        <title>The genome sequence of Micromonospora mangrovi CCTCC AA 2012012.</title>
        <authorList>
            <person name="Gao J."/>
        </authorList>
    </citation>
    <scope>NUCLEOTIDE SEQUENCE</scope>
    <source>
        <strain evidence="8">CCTCC AA 2012012</strain>
    </source>
</reference>
<evidence type="ECO:0000256" key="1">
    <source>
        <dbReference type="ARBA" id="ARBA00022450"/>
    </source>
</evidence>
<dbReference type="Gene3D" id="3.40.50.720">
    <property type="entry name" value="NAD(P)-binding Rossmann-like Domain"/>
    <property type="match status" value="1"/>
</dbReference>
<dbReference type="SMART" id="SM00826">
    <property type="entry name" value="PKS_DH"/>
    <property type="match status" value="1"/>
</dbReference>
<dbReference type="InterPro" id="IPR049900">
    <property type="entry name" value="PKS_mFAS_DH"/>
</dbReference>
<feature type="region of interest" description="C-terminal hotdog fold" evidence="4">
    <location>
        <begin position="1036"/>
        <end position="1176"/>
    </location>
</feature>
<dbReference type="GO" id="GO:0006633">
    <property type="term" value="P:fatty acid biosynthetic process"/>
    <property type="evidence" value="ECO:0007669"/>
    <property type="project" value="TreeGrafter"/>
</dbReference>
<dbReference type="InterPro" id="IPR016036">
    <property type="entry name" value="Malonyl_transacylase_ACP-bd"/>
</dbReference>
<dbReference type="GO" id="GO:0031177">
    <property type="term" value="F:phosphopantetheine binding"/>
    <property type="evidence" value="ECO:0007669"/>
    <property type="project" value="InterPro"/>
</dbReference>
<feature type="domain" description="PKS/mFAS DH" evidence="7">
    <location>
        <begin position="899"/>
        <end position="1176"/>
    </location>
</feature>
<dbReference type="Gene3D" id="3.40.47.10">
    <property type="match status" value="1"/>
</dbReference>
<evidence type="ECO:0000259" key="7">
    <source>
        <dbReference type="PROSITE" id="PS52019"/>
    </source>
</evidence>
<dbReference type="InterPro" id="IPR020841">
    <property type="entry name" value="PKS_Beta-ketoAc_synthase_dom"/>
</dbReference>
<dbReference type="GO" id="GO:0004312">
    <property type="term" value="F:fatty acid synthase activity"/>
    <property type="evidence" value="ECO:0007669"/>
    <property type="project" value="TreeGrafter"/>
</dbReference>
<dbReference type="Pfam" id="PF08659">
    <property type="entry name" value="KR"/>
    <property type="match status" value="1"/>
</dbReference>
<dbReference type="SMART" id="SM00822">
    <property type="entry name" value="PKS_KR"/>
    <property type="match status" value="1"/>
</dbReference>
<dbReference type="InterPro" id="IPR016035">
    <property type="entry name" value="Acyl_Trfase/lysoPLipase"/>
</dbReference>
<gene>
    <name evidence="9" type="ORF">ABUL08_28330</name>
    <name evidence="8" type="ORF">VK199_28245</name>
</gene>
<dbReference type="FunFam" id="3.40.47.10:FF:000019">
    <property type="entry name" value="Polyketide synthase type I"/>
    <property type="match status" value="1"/>
</dbReference>
<dbReference type="PANTHER" id="PTHR43775">
    <property type="entry name" value="FATTY ACID SYNTHASE"/>
    <property type="match status" value="1"/>
</dbReference>
<dbReference type="Pfam" id="PF02801">
    <property type="entry name" value="Ketoacyl-synt_C"/>
    <property type="match status" value="1"/>
</dbReference>
<evidence type="ECO:0000313" key="8">
    <source>
        <dbReference type="EMBL" id="XBP93429.1"/>
    </source>
</evidence>
<dbReference type="CDD" id="cd00833">
    <property type="entry name" value="PKS"/>
    <property type="match status" value="1"/>
</dbReference>
<protein>
    <submittedName>
        <fullName evidence="9">Beta-ketoacyl synthase N-terminal-like domain-containing protein</fullName>
    </submittedName>
</protein>
<evidence type="ECO:0000313" key="9">
    <source>
        <dbReference type="EMBL" id="XCH74127.1"/>
    </source>
</evidence>
<feature type="active site" description="Proton donor; for dehydratase activity" evidence="4">
    <location>
        <position position="1094"/>
    </location>
</feature>
<accession>A0AAU8HG17</accession>
<dbReference type="InterPro" id="IPR050091">
    <property type="entry name" value="PKS_NRPS_Biosynth_Enz"/>
</dbReference>
<dbReference type="GO" id="GO:0071770">
    <property type="term" value="P:DIM/DIP cell wall layer assembly"/>
    <property type="evidence" value="ECO:0007669"/>
    <property type="project" value="TreeGrafter"/>
</dbReference>
<dbReference type="Gene3D" id="3.30.70.3290">
    <property type="match status" value="1"/>
</dbReference>
<dbReference type="InterPro" id="IPR013968">
    <property type="entry name" value="PKS_KR"/>
</dbReference>
<feature type="active site" description="Proton acceptor; for dehydratase activity" evidence="4">
    <location>
        <position position="932"/>
    </location>
</feature>
<dbReference type="RefSeq" id="WP_350933086.1">
    <property type="nucleotide sequence ID" value="NZ_CP157762.1"/>
</dbReference>
<dbReference type="InterPro" id="IPR009081">
    <property type="entry name" value="PP-bd_ACP"/>
</dbReference>
<dbReference type="Pfam" id="PF00109">
    <property type="entry name" value="ketoacyl-synt"/>
    <property type="match status" value="1"/>
</dbReference>
<dbReference type="SMART" id="SM00827">
    <property type="entry name" value="PKS_AT"/>
    <property type="match status" value="1"/>
</dbReference>
<dbReference type="InterPro" id="IPR042104">
    <property type="entry name" value="PKS_dehydratase_sf"/>
</dbReference>
<dbReference type="InterPro" id="IPR036736">
    <property type="entry name" value="ACP-like_sf"/>
</dbReference>
<dbReference type="GO" id="GO:0005737">
    <property type="term" value="C:cytoplasm"/>
    <property type="evidence" value="ECO:0007669"/>
    <property type="project" value="TreeGrafter"/>
</dbReference>
<dbReference type="GO" id="GO:0005886">
    <property type="term" value="C:plasma membrane"/>
    <property type="evidence" value="ECO:0007669"/>
    <property type="project" value="TreeGrafter"/>
</dbReference>
<dbReference type="InterPro" id="IPR036291">
    <property type="entry name" value="NAD(P)-bd_dom_sf"/>
</dbReference>
<dbReference type="SUPFAM" id="SSF52151">
    <property type="entry name" value="FabD/lysophospholipase-like"/>
    <property type="match status" value="1"/>
</dbReference>
<dbReference type="Pfam" id="PF16197">
    <property type="entry name" value="KAsynt_C_assoc"/>
    <property type="match status" value="1"/>
</dbReference>
<feature type="domain" description="Carrier" evidence="5">
    <location>
        <begin position="1674"/>
        <end position="1751"/>
    </location>
</feature>
<dbReference type="PROSITE" id="PS52004">
    <property type="entry name" value="KS3_2"/>
    <property type="match status" value="1"/>
</dbReference>
<dbReference type="SMART" id="SM01294">
    <property type="entry name" value="PKS_PP_betabranch"/>
    <property type="match status" value="1"/>
</dbReference>
<reference evidence="9" key="2">
    <citation type="submission" date="2024-06" db="EMBL/GenBank/DDBJ databases">
        <title>Micromonospora mangrovi CCTCC AA 2012012 genome sequences.</title>
        <authorList>
            <person name="Gao J."/>
        </authorList>
    </citation>
    <scope>NUCLEOTIDE SEQUENCE</scope>
    <source>
        <strain evidence="9">CCTCC AA 2012012</strain>
    </source>
</reference>
<dbReference type="InterPro" id="IPR014030">
    <property type="entry name" value="Ketoacyl_synth_N"/>
</dbReference>
<dbReference type="PROSITE" id="PS50075">
    <property type="entry name" value="CARRIER"/>
    <property type="match status" value="1"/>
</dbReference>
<dbReference type="EMBL" id="CP157762">
    <property type="protein sequence ID" value="XBP93429.1"/>
    <property type="molecule type" value="Genomic_DNA"/>
</dbReference>
<evidence type="ECO:0000256" key="2">
    <source>
        <dbReference type="ARBA" id="ARBA00022553"/>
    </source>
</evidence>
<dbReference type="Gene3D" id="3.40.366.10">
    <property type="entry name" value="Malonyl-Coenzyme A Acyl Carrier Protein, domain 2"/>
    <property type="match status" value="1"/>
</dbReference>
<dbReference type="InterPro" id="IPR057326">
    <property type="entry name" value="KR_dom"/>
</dbReference>
<dbReference type="Pfam" id="PF00698">
    <property type="entry name" value="Acyl_transf_1"/>
    <property type="match status" value="1"/>
</dbReference>
<dbReference type="PROSITE" id="PS52019">
    <property type="entry name" value="PKS_MFAS_DH"/>
    <property type="match status" value="1"/>
</dbReference>
<evidence type="ECO:0000259" key="6">
    <source>
        <dbReference type="PROSITE" id="PS52004"/>
    </source>
</evidence>
<dbReference type="Pfam" id="PF00550">
    <property type="entry name" value="PP-binding"/>
    <property type="match status" value="1"/>
</dbReference>
<dbReference type="InterPro" id="IPR014043">
    <property type="entry name" value="Acyl_transferase_dom"/>
</dbReference>
<sequence>MSQDGQDPRSIAVVAMSCRYAPDLDTPERFWEFLVEGRSDVSEMPEKRWQPYQASSPQATSILNRTTRRGSFLRDIEGFDADFFGISPREAEFLDPQQRIILELAWEALERAGIPPLSLRGTDAGVYVAANSNDYGRRLLEDITRTGAWAVNGTTYYGIANRISYALDLRGPSMAVDTACAGSLTALHVACHSLVSGETPVAIVGGVNVMATPTLFVALDAAGATSPDGRSKAFDDAADGYGRGEGAGVLVLKRLVDAQRDGDPVLAVIPGSGVFQDGRSDGMMAPNGSAQAHMLRRAYERAGIAPETVQYVEAHGTGTPVGDREEANALAEVFGGNRPAGDPCLIGSVKPNIGHNEAGSGIAGIIKTVLALQHEELPPSLHGAPTSGFDWDASGLRLIGERTPWPAGGRVRRAGVSSYGVGGSIAHVIIEEAPAGTATPASTDTSTEGPVFYPLSAMSEAGLRAVAGDLAGWLDAHPDVPLSSVRHSLAARRSPLAQRAGIVADSADQLGAGLRALAEGRRDAAVIQGWAAAGQETDPVWVFSGHGSQWAGMGQRLLAAEPVFAEAVDELADVFRAELGWTPREALTAGGPWSGYEVQALTFAVQAGLIRVWESRGLRPGAVIGHSVGEIAAAVAAGCLPVLDAARFACRRAVALRPFAGDGGMALVSRPFTEVADRLGDRTDVVAAIAASPGSTVVSGSRAAVEELAAQWQGEGLDVRTVDTDIAFHSPHVDGASAAVRAAADELTPAAPVVPLYSTALADPRADDPRGGAYWQANLRQPVLFAGAVEAAVADGHRLFLEISSHPVVTHSITETLAHLGVDDGAAFGSLRRDTDESQALATALARLWCHGAAVDWSRQAPGALVPLPTMAWQHRPYWIFPENAEENGHGGGHDPRTHTLLGGRTTVSGAPPRQVWQTYLDMDSRPYPQDHEVVDVEITPAAIILNSFVTAGARDGRIPRLADVGLRTPLAVEPARVVQVVLAENTVRMSTRLASTEGSEEADQEWITHSTATIDWGTDPLVRPDDPEVVPARCTEEWDFTRVDNMFRRMGVGGYAFPWTLEAMHRNDNEQLARLTLEPAPARHSGSWAHVIDGALTISAVLVTPEFAKHQWMSCWIDSVAFDGEPPARIVVHSIRNPKSPDDTVDVWITDEDDGRLVSEVHGLRFSAIHDGEGHVAAPRELVHEVVWQPVDVGSLAERGSLRAATVIGAGETAEWLTATLTTAGVTATRVSSPEDLDAGALAGLDAVLVAPAAHGVGEPVEQAAERCTWSLIRSIQRLVDAEAGAVAPVALPRLWTVTSGVRDAGTEESLAHAPLWGTSRIIAGEHPQLFGGVIDLDGQGSGAARQVVEVLRRLGGEEDVISVGEDEVAACRLQAIERAADGAALQCRPTDTYLITGGLGALGRLVARWLADRGARRLLLAGRRALPPRTEWDAVTDPGVRRQIDGVLELEALGVTVRPIALDITDAEQVALALDPATHGLPPVRGIVHAAGVVRDALVDKVDREGLLEAMAPKVDGAMVLHRLFPLGSLDFFVMFSSCGQFARLTGQASYAAANSFVDALAAHRHRGGDRGTTSFGWTSWRGVGMSESIGTTMMEANSRGLEAVSAAEAFRSWEFADRFQLPYQAVLRVLPTPPSVPRPPMLRLLTATGGGGAEDAALEGFTVDWSAPSAEQAATMLDDVRDQVAAELNLEPQHVDVRRPLVEIGFDSIMTVALRVRLSRRYGIELPPNILWNKPTVVRLSGHILEVLRPEAPAEPSAEPEPAAVPA</sequence>
<dbReference type="PANTHER" id="PTHR43775:SF37">
    <property type="entry name" value="SI:DKEY-61P9.11"/>
    <property type="match status" value="1"/>
</dbReference>
<dbReference type="InterPro" id="IPR020807">
    <property type="entry name" value="PKS_DH"/>
</dbReference>
<dbReference type="InterPro" id="IPR006162">
    <property type="entry name" value="Ppantetheine_attach_site"/>
</dbReference>
<keyword evidence="2" id="KW-0597">Phosphoprotein</keyword>
<dbReference type="SUPFAM" id="SSF47336">
    <property type="entry name" value="ACP-like"/>
    <property type="match status" value="1"/>
</dbReference>
<name>A0AAU8HG17_9ACTN</name>
<evidence type="ECO:0000256" key="4">
    <source>
        <dbReference type="PROSITE-ProRule" id="PRU01363"/>
    </source>
</evidence>
<dbReference type="InterPro" id="IPR001227">
    <property type="entry name" value="Ac_transferase_dom_sf"/>
</dbReference>
<evidence type="ECO:0000259" key="5">
    <source>
        <dbReference type="PROSITE" id="PS50075"/>
    </source>
</evidence>
<dbReference type="SMART" id="SM00825">
    <property type="entry name" value="PKS_KS"/>
    <property type="match status" value="1"/>
</dbReference>
<keyword evidence="3" id="KW-0808">Transferase</keyword>
<dbReference type="SUPFAM" id="SSF51735">
    <property type="entry name" value="NAD(P)-binding Rossmann-fold domains"/>
    <property type="match status" value="2"/>
</dbReference>
<dbReference type="InterPro" id="IPR032821">
    <property type="entry name" value="PKS_assoc"/>
</dbReference>
<dbReference type="InterPro" id="IPR020806">
    <property type="entry name" value="PKS_PP-bd"/>
</dbReference>
<feature type="region of interest" description="N-terminal hotdog fold" evidence="4">
    <location>
        <begin position="899"/>
        <end position="1022"/>
    </location>
</feature>